<evidence type="ECO:0008006" key="2">
    <source>
        <dbReference type="Google" id="ProtNLM"/>
    </source>
</evidence>
<sequence length="170" mass="17477">MVVATRGPEIRTLVSSRIAYKLRVGNGGAVDFLSIQAAINYAIAQTPTAANPWTIDIYPGTYDEALTMGDYVNLVGLGDRSVLLIQTGAADIITVGNVTCQLINLALDHSGGGAGACIATTNAGADICLSDCQITGMPAAVHVIEMIAGFVTMHDCDVMAGDIDLSSAAC</sequence>
<dbReference type="EMBL" id="BARS01020812">
    <property type="protein sequence ID" value="GAG11615.1"/>
    <property type="molecule type" value="Genomic_DNA"/>
</dbReference>
<protein>
    <recommendedName>
        <fullName evidence="2">Pectinesterase catalytic domain-containing protein</fullName>
    </recommendedName>
</protein>
<dbReference type="InterPro" id="IPR011050">
    <property type="entry name" value="Pectin_lyase_fold/virulence"/>
</dbReference>
<proteinExistence type="predicted"/>
<dbReference type="InterPro" id="IPR012334">
    <property type="entry name" value="Pectin_lyas_fold"/>
</dbReference>
<gene>
    <name evidence="1" type="ORF">S01H1_33510</name>
</gene>
<organism evidence="1">
    <name type="scientific">marine sediment metagenome</name>
    <dbReference type="NCBI Taxonomy" id="412755"/>
    <lineage>
        <taxon>unclassified sequences</taxon>
        <taxon>metagenomes</taxon>
        <taxon>ecological metagenomes</taxon>
    </lineage>
</organism>
<dbReference type="AlphaFoldDB" id="X0V0K4"/>
<accession>X0V0K4</accession>
<reference evidence="1" key="1">
    <citation type="journal article" date="2014" name="Front. Microbiol.">
        <title>High frequency of phylogenetically diverse reductive dehalogenase-homologous genes in deep subseafloor sedimentary metagenomes.</title>
        <authorList>
            <person name="Kawai M."/>
            <person name="Futagami T."/>
            <person name="Toyoda A."/>
            <person name="Takaki Y."/>
            <person name="Nishi S."/>
            <person name="Hori S."/>
            <person name="Arai W."/>
            <person name="Tsubouchi T."/>
            <person name="Morono Y."/>
            <person name="Uchiyama I."/>
            <person name="Ito T."/>
            <person name="Fujiyama A."/>
            <person name="Inagaki F."/>
            <person name="Takami H."/>
        </authorList>
    </citation>
    <scope>NUCLEOTIDE SEQUENCE</scope>
    <source>
        <strain evidence="1">Expedition CK06-06</strain>
    </source>
</reference>
<evidence type="ECO:0000313" key="1">
    <source>
        <dbReference type="EMBL" id="GAG11615.1"/>
    </source>
</evidence>
<dbReference type="SUPFAM" id="SSF51126">
    <property type="entry name" value="Pectin lyase-like"/>
    <property type="match status" value="1"/>
</dbReference>
<name>X0V0K4_9ZZZZ</name>
<feature type="non-terminal residue" evidence="1">
    <location>
        <position position="170"/>
    </location>
</feature>
<comment type="caution">
    <text evidence="1">The sequence shown here is derived from an EMBL/GenBank/DDBJ whole genome shotgun (WGS) entry which is preliminary data.</text>
</comment>
<dbReference type="Gene3D" id="2.160.20.10">
    <property type="entry name" value="Single-stranded right-handed beta-helix, Pectin lyase-like"/>
    <property type="match status" value="1"/>
</dbReference>